<dbReference type="PANTHER" id="PTHR11595:SF21">
    <property type="entry name" value="ELONGATION FACTOR 1-BETA"/>
    <property type="match status" value="1"/>
</dbReference>
<dbReference type="SMART" id="SM01182">
    <property type="entry name" value="EF-1_beta_acid"/>
    <property type="match status" value="2"/>
</dbReference>
<dbReference type="InterPro" id="IPR014038">
    <property type="entry name" value="EF1B_bsu/dsu_GNE"/>
</dbReference>
<dbReference type="InterPro" id="IPR049720">
    <property type="entry name" value="EF1B_bsu/dsu"/>
</dbReference>
<feature type="compositionally biased region" description="Acidic residues" evidence="5">
    <location>
        <begin position="651"/>
        <end position="666"/>
    </location>
</feature>
<keyword evidence="2 4" id="KW-0251">Elongation factor</keyword>
<protein>
    <recommendedName>
        <fullName evidence="11">Elongation factor 1-beta</fullName>
    </recommendedName>
</protein>
<dbReference type="GO" id="GO:0005085">
    <property type="term" value="F:guanyl-nucleotide exchange factor activity"/>
    <property type="evidence" value="ECO:0007669"/>
    <property type="project" value="TreeGrafter"/>
</dbReference>
<evidence type="ECO:0000313" key="10">
    <source>
        <dbReference type="WBParaSite" id="TCONS_00003878.p1"/>
    </source>
</evidence>
<feature type="domain" description="Elongation factor 1 beta central acidic region eukaryote" evidence="8">
    <location>
        <begin position="657"/>
        <end position="684"/>
    </location>
</feature>
<dbReference type="InterPro" id="IPR019446">
    <property type="entry name" value="BMT5-like"/>
</dbReference>
<feature type="domain" description="Elongation factor 1 beta central acidic region eukaryote" evidence="8">
    <location>
        <begin position="479"/>
        <end position="506"/>
    </location>
</feature>
<evidence type="ECO:0008006" key="11">
    <source>
        <dbReference type="Google" id="ProtNLM"/>
    </source>
</evidence>
<dbReference type="AlphaFoldDB" id="A0AAF5CYM0"/>
<feature type="transmembrane region" description="Helical" evidence="6">
    <location>
        <begin position="28"/>
        <end position="52"/>
    </location>
</feature>
<evidence type="ECO:0000256" key="3">
    <source>
        <dbReference type="ARBA" id="ARBA00022917"/>
    </source>
</evidence>
<evidence type="ECO:0000259" key="7">
    <source>
        <dbReference type="SMART" id="SM00888"/>
    </source>
</evidence>
<evidence type="ECO:0000313" key="9">
    <source>
        <dbReference type="Proteomes" id="UP000035681"/>
    </source>
</evidence>
<feature type="region of interest" description="Disordered" evidence="5">
    <location>
        <begin position="638"/>
        <end position="669"/>
    </location>
</feature>
<dbReference type="WBParaSite" id="TCONS_00003878.p1">
    <property type="protein sequence ID" value="TCONS_00003878.p1"/>
    <property type="gene ID" value="XLOC_000572"/>
</dbReference>
<dbReference type="Pfam" id="PF10354">
    <property type="entry name" value="BMT5-like"/>
    <property type="match status" value="1"/>
</dbReference>
<evidence type="ECO:0000256" key="5">
    <source>
        <dbReference type="SAM" id="MobiDB-lite"/>
    </source>
</evidence>
<dbReference type="SMART" id="SM00888">
    <property type="entry name" value="EF1_GNE"/>
    <property type="match status" value="2"/>
</dbReference>
<keyword evidence="9" id="KW-1185">Reference proteome</keyword>
<dbReference type="Gene3D" id="3.30.70.60">
    <property type="match status" value="2"/>
</dbReference>
<keyword evidence="3 4" id="KW-0648">Protein biosynthesis</keyword>
<evidence type="ECO:0000259" key="8">
    <source>
        <dbReference type="SMART" id="SM01182"/>
    </source>
</evidence>
<keyword evidence="6" id="KW-0472">Membrane</keyword>
<dbReference type="FunFam" id="3.30.70.60:FF:000001">
    <property type="entry name" value="Elongation factor 1-beta 1 like"/>
    <property type="match status" value="2"/>
</dbReference>
<dbReference type="GO" id="GO:0070475">
    <property type="term" value="P:rRNA base methylation"/>
    <property type="evidence" value="ECO:0007669"/>
    <property type="project" value="InterPro"/>
</dbReference>
<dbReference type="SUPFAM" id="SSF54984">
    <property type="entry name" value="eEF-1beta-like"/>
    <property type="match status" value="2"/>
</dbReference>
<evidence type="ECO:0000256" key="2">
    <source>
        <dbReference type="ARBA" id="ARBA00022768"/>
    </source>
</evidence>
<evidence type="ECO:0000256" key="4">
    <source>
        <dbReference type="RuleBase" id="RU003791"/>
    </source>
</evidence>
<evidence type="ECO:0000256" key="1">
    <source>
        <dbReference type="ARBA" id="ARBA00007411"/>
    </source>
</evidence>
<dbReference type="InterPro" id="IPR036219">
    <property type="entry name" value="eEF-1beta-like_sf"/>
</dbReference>
<proteinExistence type="inferred from homology"/>
<accession>A0AAF5CYM0</accession>
<dbReference type="GO" id="GO:0003746">
    <property type="term" value="F:translation elongation factor activity"/>
    <property type="evidence" value="ECO:0007669"/>
    <property type="project" value="UniProtKB-KW"/>
</dbReference>
<dbReference type="Pfam" id="PF00736">
    <property type="entry name" value="EF1_GNE"/>
    <property type="match status" value="2"/>
</dbReference>
<dbReference type="GO" id="GO:0005853">
    <property type="term" value="C:eukaryotic translation elongation factor 1 complex"/>
    <property type="evidence" value="ECO:0007669"/>
    <property type="project" value="InterPro"/>
</dbReference>
<dbReference type="InterPro" id="IPR014717">
    <property type="entry name" value="Transl_elong_EF1B/ribsomal_bS6"/>
</dbReference>
<reference evidence="10" key="1">
    <citation type="submission" date="2024-02" db="UniProtKB">
        <authorList>
            <consortium name="WormBaseParasite"/>
        </authorList>
    </citation>
    <scope>IDENTIFICATION</scope>
</reference>
<keyword evidence="6" id="KW-1133">Transmembrane helix</keyword>
<evidence type="ECO:0000256" key="6">
    <source>
        <dbReference type="SAM" id="Phobius"/>
    </source>
</evidence>
<comment type="similarity">
    <text evidence="1 4">Belongs to the EF-1-beta/EF-1-delta family.</text>
</comment>
<dbReference type="PROSITE" id="PS00825">
    <property type="entry name" value="EF1BD_2"/>
    <property type="match status" value="1"/>
</dbReference>
<feature type="domain" description="Translation elongation factor EF1B beta/delta subunit guanine nucleotide exchange" evidence="7">
    <location>
        <begin position="515"/>
        <end position="591"/>
    </location>
</feature>
<dbReference type="CDD" id="cd00292">
    <property type="entry name" value="EF1B"/>
    <property type="match status" value="2"/>
</dbReference>
<dbReference type="Pfam" id="PF10587">
    <property type="entry name" value="EF-1_beta_acid"/>
    <property type="match status" value="2"/>
</dbReference>
<keyword evidence="6" id="KW-0812">Transmembrane</keyword>
<dbReference type="Proteomes" id="UP000035681">
    <property type="component" value="Unplaced"/>
</dbReference>
<sequence length="780" mass="88571">VYFNFCYLQKRSIFYSKYFFLMGKFENIYYILLEFTLIPFLLLIMSVEALLLEVTPFFPHKDENKNVKEETSFFGKLKEAVLDAKNTISEALHLTTSEDTIDSLTKSNEKLVKEVVALREAVISLTSQSTTTTTTTSKKFNPSGPFLIMGDGNMSFSVAFSKIYSNTLITTSVLESKNEFFKRYPSGRENYTFLSHLNPRVNVVFSLDATKIPTSMYGKYQNIIMNFPHHGGKSNLKKSKTLLGNIFKSLKNVLKKDHGYFHLTLAKGQSGLNYDDVLKNIVWSEGVPQHEKDSWQAIYIAAEYGFRLALVSPFNINDFLYDSSGYKNRDQMFHNHDQSVTLTFEIADECKDLEDFNIIESDDDNYNMFHTLRPYFIHDISILFSSIDDLYYWECKLFSTIKSILSRPLIKIIELKHLRGSCPYTNYPNRIYRIYWQGVKVPLTKVLCNKFQNKLRDKLNNVAASVEKKEETADDDFDLFDSDEEEEDEAKKKLTEERLKAYHAKKSAKPGPIAKSSVILDVKPWDDTTDLVKMEECIKGIEKDGLVWGACKQIPLAYGKMSVEALLSEVTPFFYNTIAIKAGVASNVSKPCSSGSSNEELKAVKVSQDKLAAGIEEIKSMLQKLTVGSATVGSVKPCTSKEPVTEKKEAADDDFDLFDSDEEEEDEAKKKLTEERLKAYHAKKSAKPGPIAKSSVILDVKPWDDTTDLVKMEECIKSIEKDGLVWGGCKQIPLAYGIKKLQIICVIEDLKVSVDDLIEQITTDFEDYVQSVDIAAFNKI</sequence>
<dbReference type="InterPro" id="IPR001326">
    <property type="entry name" value="Transl_elong_EF1B_B/D_CS"/>
</dbReference>
<dbReference type="GO" id="GO:0005829">
    <property type="term" value="C:cytosol"/>
    <property type="evidence" value="ECO:0007669"/>
    <property type="project" value="TreeGrafter"/>
</dbReference>
<dbReference type="InterPro" id="IPR018940">
    <property type="entry name" value="EF-1_beta_acid_region_euk"/>
</dbReference>
<feature type="domain" description="Translation elongation factor EF1B beta/delta subunit guanine nucleotide exchange" evidence="7">
    <location>
        <begin position="693"/>
        <end position="780"/>
    </location>
</feature>
<organism evidence="9 10">
    <name type="scientific">Strongyloides stercoralis</name>
    <name type="common">Threadworm</name>
    <dbReference type="NCBI Taxonomy" id="6248"/>
    <lineage>
        <taxon>Eukaryota</taxon>
        <taxon>Metazoa</taxon>
        <taxon>Ecdysozoa</taxon>
        <taxon>Nematoda</taxon>
        <taxon>Chromadorea</taxon>
        <taxon>Rhabditida</taxon>
        <taxon>Tylenchina</taxon>
        <taxon>Panagrolaimomorpha</taxon>
        <taxon>Strongyloidoidea</taxon>
        <taxon>Strongyloididae</taxon>
        <taxon>Strongyloides</taxon>
    </lineage>
</organism>
<name>A0AAF5CYM0_STRER</name>
<dbReference type="PANTHER" id="PTHR11595">
    <property type="entry name" value="EF-HAND AND COILED-COIL DOMAIN-CONTAINING FAMILY MEMBER"/>
    <property type="match status" value="1"/>
</dbReference>
<dbReference type="GO" id="GO:0070042">
    <property type="term" value="F:rRNA (uridine-N3-)-methyltransferase activity"/>
    <property type="evidence" value="ECO:0007669"/>
    <property type="project" value="InterPro"/>
</dbReference>